<dbReference type="GO" id="GO:0015074">
    <property type="term" value="P:DNA integration"/>
    <property type="evidence" value="ECO:0007669"/>
    <property type="project" value="InterPro"/>
</dbReference>
<feature type="domain" description="Integrase catalytic" evidence="4">
    <location>
        <begin position="177"/>
        <end position="296"/>
    </location>
</feature>
<feature type="compositionally biased region" description="Polar residues" evidence="3">
    <location>
        <begin position="847"/>
        <end position="857"/>
    </location>
</feature>
<feature type="compositionally biased region" description="Basic residues" evidence="3">
    <location>
        <begin position="776"/>
        <end position="789"/>
    </location>
</feature>
<dbReference type="PROSITE" id="PS50994">
    <property type="entry name" value="INTEGRASE"/>
    <property type="match status" value="1"/>
</dbReference>
<gene>
    <name evidence="5" type="ORF">Tci_035719</name>
</gene>
<dbReference type="InterPro" id="IPR025724">
    <property type="entry name" value="GAG-pre-integrase_dom"/>
</dbReference>
<protein>
    <submittedName>
        <fullName evidence="5">Retrovirus-related Pol polyprotein from transposon TNT 1-94</fullName>
    </submittedName>
</protein>
<dbReference type="Gene3D" id="3.30.420.10">
    <property type="entry name" value="Ribonuclease H-like superfamily/Ribonuclease H"/>
    <property type="match status" value="1"/>
</dbReference>
<evidence type="ECO:0000256" key="3">
    <source>
        <dbReference type="SAM" id="MobiDB-lite"/>
    </source>
</evidence>
<dbReference type="SUPFAM" id="SSF53098">
    <property type="entry name" value="Ribonuclease H-like"/>
    <property type="match status" value="1"/>
</dbReference>
<feature type="compositionally biased region" description="Acidic residues" evidence="3">
    <location>
        <begin position="858"/>
        <end position="871"/>
    </location>
</feature>
<reference evidence="5" key="1">
    <citation type="journal article" date="2019" name="Sci. Rep.">
        <title>Draft genome of Tanacetum cinerariifolium, the natural source of mosquito coil.</title>
        <authorList>
            <person name="Yamashiro T."/>
            <person name="Shiraishi A."/>
            <person name="Satake H."/>
            <person name="Nakayama K."/>
        </authorList>
    </citation>
    <scope>NUCLEOTIDE SEQUENCE</scope>
</reference>
<dbReference type="GO" id="GO:0016787">
    <property type="term" value="F:hydrolase activity"/>
    <property type="evidence" value="ECO:0007669"/>
    <property type="project" value="UniProtKB-KW"/>
</dbReference>
<sequence length="993" mass="113027">MGCSKFLLGAVCVFEERVVDCKRFASAPFFIIRSIQSQVKSGDVASFLVRVDQERIVKRVPTSSHRVLLLQSRAMKLHKLFQLAYDVHACRMIPQLVIILEGDMCTSGNIVTNSLVTPSWREIHKRLSHLNFKNINKLVKQNLVAGLPSLAFSKDKTSSAYEKGKHHRASFKTKRSFSINKCLHIINVDLFGPVKPQSLNHNKYNLVILDEYSRFTWVFCLKKKSDAADCIISFIRKMENLNEVKVKELGSDNGTEFKNLQLEEFCNEKGISLNLSSPYTLEQNGVAERRNRNLIEAARTMLNRANLPKQFWGEYDEKADDGFFLGYSPVAKAFRVFNIRSQDMEETYHVIFNENDEAISQISAEGNAIYFNENISFPDDEFQEPKRKTSQGSSNTLNRLEHFGSTDNLESAKVQGGVTTRSRIRDYEAVLAHECLYVNFLSKVELKRLNEALKEEGWVIAMQEELNQFERNKVWTLVPVPYGKTIIGTKWIYRNKTDENGVVIKNKARLVTQGFRQKEWIDYDETFSPVARLKAISIFLAYAAYIGFMVYEIDVKSAFLNAEAEYVTTAGRCAQVLWIKSQLADYDVLYNKVPIFCDNTSVIPISNNLVLHSRTKHIDIRYHFIRDHILKGLIDEKKPEPTSIDLSHSSPLRLKYFSLTWKGIEINIAEIYFSDLVLKLTPGGKKGKEKNICYIRYLSIIMELQMSEAYADENLIAMKPHQITKATFKDSKISEVPITSHMRKVAKLPEKRLTHPSDDTGDKSSSRTSVQPVSHAKAKHEKRLMKKKITSSSEPTASENSLDATMSAEEQENQPQTADTTKEQEKIVKEAKSTDEENDDDEFVESSIKSLGNNTFEELNEPADESPYDTESEIKIAKRFRPLINTDDLEITPLDIELSDMEEDSDLELIPDDEVESFFGTPNSVIDEDDTQGEQLNKNDEKSDAKGDQSTKQHPSATEEPLTTEKAMVLHDPVAKTSESDTSENKEADDEPP</sequence>
<proteinExistence type="predicted"/>
<keyword evidence="2" id="KW-0378">Hydrolase</keyword>
<comment type="caution">
    <text evidence="5">The sequence shown here is derived from an EMBL/GenBank/DDBJ whole genome shotgun (WGS) entry which is preliminary data.</text>
</comment>
<dbReference type="EMBL" id="BKCJ010004901">
    <property type="protein sequence ID" value="GEU63741.1"/>
    <property type="molecule type" value="Genomic_DNA"/>
</dbReference>
<dbReference type="GO" id="GO:0046872">
    <property type="term" value="F:metal ion binding"/>
    <property type="evidence" value="ECO:0007669"/>
    <property type="project" value="UniProtKB-KW"/>
</dbReference>
<dbReference type="Pfam" id="PF13976">
    <property type="entry name" value="gag_pre-integrs"/>
    <property type="match status" value="1"/>
</dbReference>
<evidence type="ECO:0000313" key="5">
    <source>
        <dbReference type="EMBL" id="GEU63741.1"/>
    </source>
</evidence>
<dbReference type="InterPro" id="IPR013103">
    <property type="entry name" value="RVT_2"/>
</dbReference>
<dbReference type="CDD" id="cd09272">
    <property type="entry name" value="RNase_HI_RT_Ty1"/>
    <property type="match status" value="1"/>
</dbReference>
<keyword evidence="1" id="KW-0479">Metal-binding</keyword>
<evidence type="ECO:0000259" key="4">
    <source>
        <dbReference type="PROSITE" id="PS50994"/>
    </source>
</evidence>
<dbReference type="InterPro" id="IPR036397">
    <property type="entry name" value="RNaseH_sf"/>
</dbReference>
<dbReference type="InterPro" id="IPR039537">
    <property type="entry name" value="Retrotran_Ty1/copia-like"/>
</dbReference>
<dbReference type="InterPro" id="IPR057670">
    <property type="entry name" value="SH3_retrovirus"/>
</dbReference>
<dbReference type="Pfam" id="PF00665">
    <property type="entry name" value="rve"/>
    <property type="match status" value="1"/>
</dbReference>
<dbReference type="PANTHER" id="PTHR42648:SF32">
    <property type="entry name" value="RIBONUCLEASE H-LIKE DOMAIN, GAG-PRE-INTEGRASE DOMAIN PROTEIN-RELATED"/>
    <property type="match status" value="1"/>
</dbReference>
<feature type="compositionally biased region" description="Basic and acidic residues" evidence="3">
    <location>
        <begin position="937"/>
        <end position="951"/>
    </location>
</feature>
<dbReference type="AlphaFoldDB" id="A0A6L2LPL7"/>
<feature type="region of interest" description="Disordered" evidence="3">
    <location>
        <begin position="739"/>
        <end position="871"/>
    </location>
</feature>
<evidence type="ECO:0000256" key="2">
    <source>
        <dbReference type="ARBA" id="ARBA00022801"/>
    </source>
</evidence>
<evidence type="ECO:0000256" key="1">
    <source>
        <dbReference type="ARBA" id="ARBA00022723"/>
    </source>
</evidence>
<dbReference type="PANTHER" id="PTHR42648">
    <property type="entry name" value="TRANSPOSASE, PUTATIVE-RELATED"/>
    <property type="match status" value="1"/>
</dbReference>
<accession>A0A6L2LPL7</accession>
<dbReference type="Pfam" id="PF07727">
    <property type="entry name" value="RVT_2"/>
    <property type="match status" value="1"/>
</dbReference>
<organism evidence="5">
    <name type="scientific">Tanacetum cinerariifolium</name>
    <name type="common">Dalmatian daisy</name>
    <name type="synonym">Chrysanthemum cinerariifolium</name>
    <dbReference type="NCBI Taxonomy" id="118510"/>
    <lineage>
        <taxon>Eukaryota</taxon>
        <taxon>Viridiplantae</taxon>
        <taxon>Streptophyta</taxon>
        <taxon>Embryophyta</taxon>
        <taxon>Tracheophyta</taxon>
        <taxon>Spermatophyta</taxon>
        <taxon>Magnoliopsida</taxon>
        <taxon>eudicotyledons</taxon>
        <taxon>Gunneridae</taxon>
        <taxon>Pentapetalae</taxon>
        <taxon>asterids</taxon>
        <taxon>campanulids</taxon>
        <taxon>Asterales</taxon>
        <taxon>Asteraceae</taxon>
        <taxon>Asteroideae</taxon>
        <taxon>Anthemideae</taxon>
        <taxon>Anthemidinae</taxon>
        <taxon>Tanacetum</taxon>
    </lineage>
</organism>
<dbReference type="Pfam" id="PF25597">
    <property type="entry name" value="SH3_retrovirus"/>
    <property type="match status" value="1"/>
</dbReference>
<dbReference type="GO" id="GO:0003676">
    <property type="term" value="F:nucleic acid binding"/>
    <property type="evidence" value="ECO:0007669"/>
    <property type="project" value="InterPro"/>
</dbReference>
<feature type="compositionally biased region" description="Basic and acidic residues" evidence="3">
    <location>
        <begin position="820"/>
        <end position="835"/>
    </location>
</feature>
<dbReference type="InterPro" id="IPR001584">
    <property type="entry name" value="Integrase_cat-core"/>
</dbReference>
<feature type="region of interest" description="Disordered" evidence="3">
    <location>
        <begin position="912"/>
        <end position="993"/>
    </location>
</feature>
<name>A0A6L2LPL7_TANCI</name>
<feature type="compositionally biased region" description="Polar residues" evidence="3">
    <location>
        <begin position="790"/>
        <end position="804"/>
    </location>
</feature>
<feature type="compositionally biased region" description="Basic and acidic residues" evidence="3">
    <location>
        <begin position="747"/>
        <end position="765"/>
    </location>
</feature>
<dbReference type="InterPro" id="IPR012337">
    <property type="entry name" value="RNaseH-like_sf"/>
</dbReference>